<organism evidence="6 7">
    <name type="scientific">Kingdonia uniflora</name>
    <dbReference type="NCBI Taxonomy" id="39325"/>
    <lineage>
        <taxon>Eukaryota</taxon>
        <taxon>Viridiplantae</taxon>
        <taxon>Streptophyta</taxon>
        <taxon>Embryophyta</taxon>
        <taxon>Tracheophyta</taxon>
        <taxon>Spermatophyta</taxon>
        <taxon>Magnoliopsida</taxon>
        <taxon>Ranunculales</taxon>
        <taxon>Circaeasteraceae</taxon>
        <taxon>Kingdonia</taxon>
    </lineage>
</organism>
<dbReference type="Proteomes" id="UP000541444">
    <property type="component" value="Unassembled WGS sequence"/>
</dbReference>
<dbReference type="GO" id="GO:0031087">
    <property type="term" value="P:deadenylation-independent decapping of nuclear-transcribed mRNA"/>
    <property type="evidence" value="ECO:0007669"/>
    <property type="project" value="InterPro"/>
</dbReference>
<comment type="caution">
    <text evidence="6">The sequence shown here is derived from an EMBL/GenBank/DDBJ whole genome shotgun (WGS) entry which is preliminary data.</text>
</comment>
<dbReference type="EMBL" id="JACGCM010001289">
    <property type="protein sequence ID" value="KAF6156995.1"/>
    <property type="molecule type" value="Genomic_DNA"/>
</dbReference>
<reference evidence="6 7" key="1">
    <citation type="journal article" date="2020" name="IScience">
        <title>Genome Sequencing of the Endangered Kingdonia uniflora (Circaeasteraceae, Ranunculales) Reveals Potential Mechanisms of Evolutionary Specialization.</title>
        <authorList>
            <person name="Sun Y."/>
            <person name="Deng T."/>
            <person name="Zhang A."/>
            <person name="Moore M.J."/>
            <person name="Landis J.B."/>
            <person name="Lin N."/>
            <person name="Zhang H."/>
            <person name="Zhang X."/>
            <person name="Huang J."/>
            <person name="Zhang X."/>
            <person name="Sun H."/>
            <person name="Wang H."/>
        </authorList>
    </citation>
    <scope>NUCLEOTIDE SEQUENCE [LARGE SCALE GENOMIC DNA]</scope>
    <source>
        <strain evidence="6">TB1705</strain>
        <tissue evidence="6">Leaf</tissue>
    </source>
</reference>
<evidence type="ECO:0000256" key="2">
    <source>
        <dbReference type="ARBA" id="ARBA00022490"/>
    </source>
</evidence>
<dbReference type="InterPro" id="IPR001810">
    <property type="entry name" value="F-box_dom"/>
</dbReference>
<evidence type="ECO:0000313" key="7">
    <source>
        <dbReference type="Proteomes" id="UP000541444"/>
    </source>
</evidence>
<gene>
    <name evidence="6" type="ORF">GIB67_039756</name>
</gene>
<accession>A0A7J7MPX7</accession>
<proteinExistence type="predicted"/>
<evidence type="ECO:0000256" key="3">
    <source>
        <dbReference type="ARBA" id="ARBA00022574"/>
    </source>
</evidence>
<dbReference type="PANTHER" id="PTHR15598">
    <property type="entry name" value="ENHANCER OF MRNA-DECAPPING PROTEIN 4"/>
    <property type="match status" value="1"/>
</dbReference>
<sequence>MESNIMEIGVGSEQKSRRVVDLPWDIICDILSRLPIETLMCFTSISKVFDALTKDRDFIQMQLSRAKPPIILKNDDSPRSLYLRDEGEMDFEWKCIEIPTKTANKRSIEILGSYNGLLLLQEVFPLFFEGNTPASKKWGFDDKCLIGLQKEEQTHVDSAYKLYPNPTIEASAIPAIVVSCRTMFDQVNATFQKGMVEHTAVAQRQFESSPSQLVLSLKDTINSASSMTQTLTGELADGQRKLLALAVAKANSNAVNPLVKQLSNGPLGGLHDMSTMLEISLSTISKRLPLPWFNPVISASNHRLEDCLMVKILGGTV</sequence>
<evidence type="ECO:0000259" key="5">
    <source>
        <dbReference type="PROSITE" id="PS50181"/>
    </source>
</evidence>
<keyword evidence="3" id="KW-0853">WD repeat</keyword>
<comment type="subcellular location">
    <subcellularLocation>
        <location evidence="1">Cytoplasm</location>
    </subcellularLocation>
</comment>
<protein>
    <recommendedName>
        <fullName evidence="5">F-box domain-containing protein</fullName>
    </recommendedName>
</protein>
<feature type="domain" description="F-box" evidence="5">
    <location>
        <begin position="16"/>
        <end position="63"/>
    </location>
</feature>
<keyword evidence="2" id="KW-0963">Cytoplasm</keyword>
<evidence type="ECO:0000256" key="1">
    <source>
        <dbReference type="ARBA" id="ARBA00004496"/>
    </source>
</evidence>
<dbReference type="InterPro" id="IPR036047">
    <property type="entry name" value="F-box-like_dom_sf"/>
</dbReference>
<dbReference type="PROSITE" id="PS50181">
    <property type="entry name" value="FBOX"/>
    <property type="match status" value="1"/>
</dbReference>
<evidence type="ECO:0000313" key="6">
    <source>
        <dbReference type="EMBL" id="KAF6156995.1"/>
    </source>
</evidence>
<dbReference type="SUPFAM" id="SSF81383">
    <property type="entry name" value="F-box domain"/>
    <property type="match status" value="1"/>
</dbReference>
<name>A0A7J7MPX7_9MAGN</name>
<dbReference type="InterPro" id="IPR045152">
    <property type="entry name" value="EDC4-like"/>
</dbReference>
<dbReference type="GO" id="GO:0000932">
    <property type="term" value="C:P-body"/>
    <property type="evidence" value="ECO:0007669"/>
    <property type="project" value="TreeGrafter"/>
</dbReference>
<evidence type="ECO:0000256" key="4">
    <source>
        <dbReference type="ARBA" id="ARBA00022737"/>
    </source>
</evidence>
<keyword evidence="4" id="KW-0677">Repeat</keyword>
<dbReference type="OrthoDB" id="21128at2759"/>
<dbReference type="AlphaFoldDB" id="A0A7J7MPX7"/>
<keyword evidence="7" id="KW-1185">Reference proteome</keyword>
<dbReference type="PANTHER" id="PTHR15598:SF5">
    <property type="entry name" value="ENHANCER OF MRNA-DECAPPING PROTEIN 4"/>
    <property type="match status" value="1"/>
</dbReference>